<gene>
    <name evidence="3" type="ORF">MCOR_6438</name>
</gene>
<evidence type="ECO:0000313" key="3">
    <source>
        <dbReference type="EMBL" id="CAC5365964.1"/>
    </source>
</evidence>
<sequence length="185" mass="20938">MNKIYTEKSVKQYQFSRFMGDISRNAGCSRLYTAHRLRATAIQGMNNTGFELRHIMYMNEHKNESSVRSYNLGYSIVKKESLSETLSSISSGCDVSAPKSTSALVCTVSTTKNVPMTHLLFFPFLLCYKQHQRMHKLTIVQCQCLTFQATSCPQDLFLTHHSIIVYFNSPDKIEAAIMAAVTELS</sequence>
<dbReference type="GO" id="GO:0003677">
    <property type="term" value="F:DNA binding"/>
    <property type="evidence" value="ECO:0007669"/>
    <property type="project" value="InterPro"/>
</dbReference>
<dbReference type="InterPro" id="IPR013762">
    <property type="entry name" value="Integrase-like_cat_sf"/>
</dbReference>
<protein>
    <recommendedName>
        <fullName evidence="2">Tyr recombinase domain-containing protein</fullName>
    </recommendedName>
</protein>
<dbReference type="InterPro" id="IPR011010">
    <property type="entry name" value="DNA_brk_join_enz"/>
</dbReference>
<dbReference type="GO" id="GO:0015074">
    <property type="term" value="P:DNA integration"/>
    <property type="evidence" value="ECO:0007669"/>
    <property type="project" value="InterPro"/>
</dbReference>
<keyword evidence="1" id="KW-0233">DNA recombination</keyword>
<dbReference type="OrthoDB" id="5979632at2759"/>
<organism evidence="3 4">
    <name type="scientific">Mytilus coruscus</name>
    <name type="common">Sea mussel</name>
    <dbReference type="NCBI Taxonomy" id="42192"/>
    <lineage>
        <taxon>Eukaryota</taxon>
        <taxon>Metazoa</taxon>
        <taxon>Spiralia</taxon>
        <taxon>Lophotrochozoa</taxon>
        <taxon>Mollusca</taxon>
        <taxon>Bivalvia</taxon>
        <taxon>Autobranchia</taxon>
        <taxon>Pteriomorphia</taxon>
        <taxon>Mytilida</taxon>
        <taxon>Mytiloidea</taxon>
        <taxon>Mytilidae</taxon>
        <taxon>Mytilinae</taxon>
        <taxon>Mytilus</taxon>
    </lineage>
</organism>
<dbReference type="Pfam" id="PF00589">
    <property type="entry name" value="Phage_integrase"/>
    <property type="match status" value="1"/>
</dbReference>
<evidence type="ECO:0000313" key="4">
    <source>
        <dbReference type="Proteomes" id="UP000507470"/>
    </source>
</evidence>
<keyword evidence="4" id="KW-1185">Reference proteome</keyword>
<feature type="domain" description="Tyr recombinase" evidence="2">
    <location>
        <begin position="8"/>
        <end position="71"/>
    </location>
</feature>
<dbReference type="GO" id="GO:0006310">
    <property type="term" value="P:DNA recombination"/>
    <property type="evidence" value="ECO:0007669"/>
    <property type="project" value="UniProtKB-KW"/>
</dbReference>
<dbReference type="Proteomes" id="UP000507470">
    <property type="component" value="Unassembled WGS sequence"/>
</dbReference>
<name>A0A6J8ACU4_MYTCO</name>
<dbReference type="InterPro" id="IPR002104">
    <property type="entry name" value="Integrase_catalytic"/>
</dbReference>
<evidence type="ECO:0000259" key="2">
    <source>
        <dbReference type="Pfam" id="PF00589"/>
    </source>
</evidence>
<proteinExistence type="predicted"/>
<dbReference type="Gene3D" id="1.10.443.10">
    <property type="entry name" value="Intergrase catalytic core"/>
    <property type="match status" value="1"/>
</dbReference>
<evidence type="ECO:0000256" key="1">
    <source>
        <dbReference type="ARBA" id="ARBA00023172"/>
    </source>
</evidence>
<accession>A0A6J8ACU4</accession>
<dbReference type="AlphaFoldDB" id="A0A6J8ACU4"/>
<dbReference type="EMBL" id="CACVKT020001210">
    <property type="protein sequence ID" value="CAC5365964.1"/>
    <property type="molecule type" value="Genomic_DNA"/>
</dbReference>
<reference evidence="3 4" key="1">
    <citation type="submission" date="2020-06" db="EMBL/GenBank/DDBJ databases">
        <authorList>
            <person name="Li R."/>
            <person name="Bekaert M."/>
        </authorList>
    </citation>
    <scope>NUCLEOTIDE SEQUENCE [LARGE SCALE GENOMIC DNA]</scope>
    <source>
        <strain evidence="4">wild</strain>
    </source>
</reference>
<dbReference type="SUPFAM" id="SSF56349">
    <property type="entry name" value="DNA breaking-rejoining enzymes"/>
    <property type="match status" value="1"/>
</dbReference>